<dbReference type="PANTHER" id="PTHR12975">
    <property type="entry name" value="TRANSPORT PROTEIN TRAPP"/>
    <property type="match status" value="1"/>
</dbReference>
<feature type="region of interest" description="Disordered" evidence="1">
    <location>
        <begin position="654"/>
        <end position="699"/>
    </location>
</feature>
<reference evidence="5 6" key="1">
    <citation type="submission" date="2023-09" db="EMBL/GenBank/DDBJ databases">
        <title>Pangenome analysis of Batrachochytrium dendrobatidis and related Chytrids.</title>
        <authorList>
            <person name="Yacoub M.N."/>
            <person name="Stajich J.E."/>
            <person name="James T.Y."/>
        </authorList>
    </citation>
    <scope>NUCLEOTIDE SEQUENCE [LARGE SCALE GENOMIC DNA]</scope>
    <source>
        <strain evidence="5 6">JEL0888</strain>
    </source>
</reference>
<feature type="region of interest" description="Disordered" evidence="1">
    <location>
        <begin position="716"/>
        <end position="754"/>
    </location>
</feature>
<feature type="domain" description="TPPC8 C-terminal Ig-like" evidence="2">
    <location>
        <begin position="1373"/>
        <end position="1424"/>
    </location>
</feature>
<dbReference type="InterPro" id="IPR057651">
    <property type="entry name" value="Ig_TPPC8_C"/>
</dbReference>
<dbReference type="PANTHER" id="PTHR12975:SF6">
    <property type="entry name" value="TRAFFICKING PROTEIN PARTICLE COMPLEX SUBUNIT 8"/>
    <property type="match status" value="1"/>
</dbReference>
<dbReference type="Pfam" id="PF24542">
    <property type="entry name" value="Ig_TPPC8_C"/>
    <property type="match status" value="1"/>
</dbReference>
<evidence type="ECO:0000256" key="1">
    <source>
        <dbReference type="SAM" id="MobiDB-lite"/>
    </source>
</evidence>
<dbReference type="InterPro" id="IPR024420">
    <property type="entry name" value="TRAPP_III_complex_Trs85"/>
</dbReference>
<sequence>MEGREFLALATSPLVAVAADTATVPAILAKCGVPDAVQFLRPFGLRHCANVVAQDVHGSSISLDPCFVRFADIHALDAVAPSALLSTLATEVVSKYASLSHQLPALRTAQEVEKFRQSVNIETLTPWFQFYIHLLSKYMGMSEHETFNHPVACLVVVSTSDPDPVSTAKALLNDSNLPPSLKRPFVDPYIQRLYLLIHDAEEVPHVDPNAILASMKRAFPTHLLVVNSAPPTPDQRPVVPDIWSPSIAETAVLLRKISSTTPLASSVPPPPQMNDQGFPVISPGTAHPDTGANLGSGSSLNQQQSVVRGQRMSISDFSGVETFIRDFLLKHVFDRMTFMMREWERDVASARRGISGRLYKVGLKYFSGSRTAAAPPTPFTDQATDHVIFPFLSPELIMRRLGDYAFMLRDFKYALSIYESVKKDFSTSEKFAKFFAGVQEMIAITSLMLTDSPKTNIDTLADTVIQNYSDAKCPLYSARAAMWITEMIKEHHNYRDAANMLIRFSGEESDLRGAFFMEQAAICYLRTTPPMPRSYTFHLMLASNRFSKCGLRNHAQRNYLTTLEAYSGLNWTLIEDHINFALGRQLFHQGNVQNAMDHFVKLLRKSRQSAAGQRAYLAEFLYIYQQLAAGTDSQALDSPIQSIPLPTIQDSDVTVYSRRSSTGDVAGTLPGTPAGQTGGLSAAGLLSQQHGGSASGDDDGAWELLEQQLLEFVAQSGSSAPAGSGAAGSTRRKQPLPGNVTLVQTSPDASTSTAVGEPVTVSFQWQNPLQVPIPTNNVFLECTFGDQPETHTELQILPNGDVPSRIARPEFELEVLHDVSLDSGEKRQVNLKIYPMQEGEITVIGVRYLLCGVIPSFRRFQKRGRRLNDTPAQRQDPNGVYAPDVSLKISVTPPMPVLDVVFHSFPESMLLGQVVQVALELNNKGTRGLKNLFVKPSHPTAFCFGDGTSIELPSYAPILTKSEATLHETMVVANTLEDDSAVALQLPLPDDATTASLTPNSKESLARGVLPPSQTTLVPVWLRADKPGRHSFKLLFMYQSENQGSYRTLRCNLSLQVYPSLRINTFTRTSLTTLNEFILGIEMENLHPSLALTFRQITSISPSWQIEPLVADEKPQACHLAPQQTQYHYFRIRRWADRPPLVVHQSPEMLTTTAIERLLLQEDPVPLTPPNIELCIRSLGTPRNLSTSKSFPLDSLMHSQRYSARMAHLRQQYPGLSQSQLHQLFTLIWTDDLDLAFFWESPTSQQRGHLALSGINLCLYSPLPVSAWLGHLDAKTLIGRALFSATVRERKALIQSFVKSRGSAGGAKDSSPVRVIVKTEPQVTLDESGNASVSVFVTLGNTSWMHIAEYAFEAVSPRRAAASSPHLTTLGNDPAADQAPNFAWVGQTQFYGTLDPEGQTQIELHACFCAAGLFDVNRWRLSVTLSFSPEALRAAAASSPQSSKSAALTAATAAGSGSPTASSSEKRTSLTYIQVPTMAQQVLVVADEPKLASSLATPQQ</sequence>
<name>A0ABR4NHN5_9FUNG</name>
<dbReference type="Pfam" id="PF12739">
    <property type="entry name" value="TRAPPC-Trs85"/>
    <property type="match status" value="1"/>
</dbReference>
<proteinExistence type="predicted"/>
<dbReference type="Proteomes" id="UP001527925">
    <property type="component" value="Unassembled WGS sequence"/>
</dbReference>
<evidence type="ECO:0000313" key="6">
    <source>
        <dbReference type="Proteomes" id="UP001527925"/>
    </source>
</evidence>
<comment type="caution">
    <text evidence="5">The sequence shown here is derived from an EMBL/GenBank/DDBJ whole genome shotgun (WGS) entry which is preliminary data.</text>
</comment>
<feature type="compositionally biased region" description="Polar residues" evidence="1">
    <location>
        <begin position="654"/>
        <end position="663"/>
    </location>
</feature>
<dbReference type="Pfam" id="PF24544">
    <property type="entry name" value="Ig_TPPC8_2nd"/>
    <property type="match status" value="1"/>
</dbReference>
<dbReference type="InterPro" id="IPR058538">
    <property type="entry name" value="Ig_TPPC8_2nd"/>
</dbReference>
<feature type="domain" description="TPPC8 first Ig-like" evidence="4">
    <location>
        <begin position="744"/>
        <end position="910"/>
    </location>
</feature>
<gene>
    <name evidence="5" type="ORF">HK105_201245</name>
</gene>
<keyword evidence="6" id="KW-1185">Reference proteome</keyword>
<accession>A0ABR4NHN5</accession>
<feature type="compositionally biased region" description="Low complexity" evidence="1">
    <location>
        <begin position="716"/>
        <end position="729"/>
    </location>
</feature>
<evidence type="ECO:0000259" key="4">
    <source>
        <dbReference type="Pfam" id="PF24545"/>
    </source>
</evidence>
<dbReference type="InterPro" id="IPR058541">
    <property type="entry name" value="Ig_TPPC8_1st"/>
</dbReference>
<dbReference type="EMBL" id="JADGIZ020000004">
    <property type="protein sequence ID" value="KAL2918975.1"/>
    <property type="molecule type" value="Genomic_DNA"/>
</dbReference>
<organism evidence="5 6">
    <name type="scientific">Polyrhizophydium stewartii</name>
    <dbReference type="NCBI Taxonomy" id="2732419"/>
    <lineage>
        <taxon>Eukaryota</taxon>
        <taxon>Fungi</taxon>
        <taxon>Fungi incertae sedis</taxon>
        <taxon>Chytridiomycota</taxon>
        <taxon>Chytridiomycota incertae sedis</taxon>
        <taxon>Chytridiomycetes</taxon>
        <taxon>Rhizophydiales</taxon>
        <taxon>Rhizophydiales incertae sedis</taxon>
        <taxon>Polyrhizophydium</taxon>
    </lineage>
</organism>
<protein>
    <recommendedName>
        <fullName evidence="7">Trafficking protein particle complex subunit 8</fullName>
    </recommendedName>
</protein>
<feature type="compositionally biased region" description="Polar residues" evidence="1">
    <location>
        <begin position="741"/>
        <end position="754"/>
    </location>
</feature>
<evidence type="ECO:0000259" key="3">
    <source>
        <dbReference type="Pfam" id="PF24544"/>
    </source>
</evidence>
<dbReference type="Pfam" id="PF24545">
    <property type="entry name" value="Ig_TPPC8_1st"/>
    <property type="match status" value="1"/>
</dbReference>
<evidence type="ECO:0008006" key="7">
    <source>
        <dbReference type="Google" id="ProtNLM"/>
    </source>
</evidence>
<evidence type="ECO:0000313" key="5">
    <source>
        <dbReference type="EMBL" id="KAL2918975.1"/>
    </source>
</evidence>
<evidence type="ECO:0000259" key="2">
    <source>
        <dbReference type="Pfam" id="PF24542"/>
    </source>
</evidence>
<feature type="domain" description="TPPC8 second Ig-like" evidence="3">
    <location>
        <begin position="912"/>
        <end position="1048"/>
    </location>
</feature>